<proteinExistence type="predicted"/>
<keyword evidence="4" id="KW-0418">Kinase</keyword>
<evidence type="ECO:0000256" key="2">
    <source>
        <dbReference type="ARBA" id="ARBA00022679"/>
    </source>
</evidence>
<feature type="compositionally biased region" description="Basic and acidic residues" evidence="6">
    <location>
        <begin position="617"/>
        <end position="628"/>
    </location>
</feature>
<keyword evidence="1" id="KW-0723">Serine/threonine-protein kinase</keyword>
<dbReference type="Proteomes" id="UP001159428">
    <property type="component" value="Unassembled WGS sequence"/>
</dbReference>
<dbReference type="PANTHER" id="PTHR24058:SF130">
    <property type="entry name" value="SERINE_THREONINE PROTEIN KINASES-RELATED"/>
    <property type="match status" value="1"/>
</dbReference>
<dbReference type="GO" id="GO:0005524">
    <property type="term" value="F:ATP binding"/>
    <property type="evidence" value="ECO:0007669"/>
    <property type="project" value="UniProtKB-KW"/>
</dbReference>
<feature type="non-terminal residue" evidence="8">
    <location>
        <position position="640"/>
    </location>
</feature>
<dbReference type="GO" id="GO:0004674">
    <property type="term" value="F:protein serine/threonine kinase activity"/>
    <property type="evidence" value="ECO:0007669"/>
    <property type="project" value="UniProtKB-KW"/>
</dbReference>
<name>A0AAU9WZU4_9CNID</name>
<keyword evidence="3" id="KW-0547">Nucleotide-binding</keyword>
<organism evidence="8 9">
    <name type="scientific">Pocillopora meandrina</name>
    <dbReference type="NCBI Taxonomy" id="46732"/>
    <lineage>
        <taxon>Eukaryota</taxon>
        <taxon>Metazoa</taxon>
        <taxon>Cnidaria</taxon>
        <taxon>Anthozoa</taxon>
        <taxon>Hexacorallia</taxon>
        <taxon>Scleractinia</taxon>
        <taxon>Astrocoeniina</taxon>
        <taxon>Pocilloporidae</taxon>
        <taxon>Pocillopora</taxon>
    </lineage>
</organism>
<dbReference type="PANTHER" id="PTHR24058">
    <property type="entry name" value="DUAL SPECIFICITY PROTEIN KINASE"/>
    <property type="match status" value="1"/>
</dbReference>
<dbReference type="Pfam" id="PF00069">
    <property type="entry name" value="Pkinase"/>
    <property type="match status" value="1"/>
</dbReference>
<dbReference type="SMART" id="SM00220">
    <property type="entry name" value="S_TKc"/>
    <property type="match status" value="1"/>
</dbReference>
<sequence>FCSSTSITDWQRWQIQALLSSSITCWKYKFIQVIGEGESSLLISAEEADCIQQLNKADPLHVPRTVQLFNVFSFEGHYCLVFELLRPRPLHQYFQKCQFDNELLQALGFLRRQNVIHADLKPENILFEEGDETKIKVVDFGNAIHWVHREVSLYYDEFELQTLLYRAPEVMFGVPFGPEIDIWSLGCIVAELYIGKPLFLGGNRTKVLQEVTSILGPIPWSQFHTGKCFEDLSQFIEDNHLKCVTNVMLKLHNSRNFSFARFLVGLLKYKPGERLTPYQAAAHPFLAPECSFANLLPQQGDKKTDAGSCADISFPTEYNFKPYVDEEVKRQHFSGTELLKKGTTVTASSPKHFQSKQENATSLRAGNLHSQREKVTINEKSRREDQLLQENFSYAMEGPLATGYPKSTHQQNETCAVFKGNTCTDDIEEERKQVSDRLMSTLLTPTNLSLGKISEKKEKCNEKDYLPAGTNITCPNNEFERPLARFVYNKSSCFKRKSDVFKDTHVEDGSLQKSHELSLFGVKNFGSTNLLEHHNRFNIAGKLGFDVGNSSSGGETNAAARTRVYHRETKSTKVEIGYTKHDGVAAVQMEVLVNESPCWAAKATVTDVNLQAKFRVGKESEEQAKQDSGKAAFSGAYQND</sequence>
<keyword evidence="9" id="KW-1185">Reference proteome</keyword>
<evidence type="ECO:0000313" key="9">
    <source>
        <dbReference type="Proteomes" id="UP001159428"/>
    </source>
</evidence>
<feature type="domain" description="Protein kinase" evidence="7">
    <location>
        <begin position="1"/>
        <end position="286"/>
    </location>
</feature>
<feature type="region of interest" description="Disordered" evidence="6">
    <location>
        <begin position="617"/>
        <end position="640"/>
    </location>
</feature>
<dbReference type="SUPFAM" id="SSF56112">
    <property type="entry name" value="Protein kinase-like (PK-like)"/>
    <property type="match status" value="1"/>
</dbReference>
<dbReference type="Gene3D" id="3.30.200.20">
    <property type="entry name" value="Phosphorylase Kinase, domain 1"/>
    <property type="match status" value="1"/>
</dbReference>
<evidence type="ECO:0000256" key="5">
    <source>
        <dbReference type="ARBA" id="ARBA00022840"/>
    </source>
</evidence>
<evidence type="ECO:0000256" key="4">
    <source>
        <dbReference type="ARBA" id="ARBA00022777"/>
    </source>
</evidence>
<evidence type="ECO:0000256" key="1">
    <source>
        <dbReference type="ARBA" id="ARBA00022527"/>
    </source>
</evidence>
<evidence type="ECO:0000259" key="7">
    <source>
        <dbReference type="PROSITE" id="PS50011"/>
    </source>
</evidence>
<dbReference type="PROSITE" id="PS50011">
    <property type="entry name" value="PROTEIN_KINASE_DOM"/>
    <property type="match status" value="1"/>
</dbReference>
<reference evidence="8 9" key="1">
    <citation type="submission" date="2022-05" db="EMBL/GenBank/DDBJ databases">
        <authorList>
            <consortium name="Genoscope - CEA"/>
            <person name="William W."/>
        </authorList>
    </citation>
    <scope>NUCLEOTIDE SEQUENCE [LARGE SCALE GENOMIC DNA]</scope>
</reference>
<dbReference type="InterPro" id="IPR050494">
    <property type="entry name" value="Ser_Thr_dual-spec_kinase"/>
</dbReference>
<comment type="caution">
    <text evidence="8">The sequence shown here is derived from an EMBL/GenBank/DDBJ whole genome shotgun (WGS) entry which is preliminary data.</text>
</comment>
<dbReference type="EMBL" id="CALNXJ010000026">
    <property type="protein sequence ID" value="CAH3131555.1"/>
    <property type="molecule type" value="Genomic_DNA"/>
</dbReference>
<evidence type="ECO:0000256" key="6">
    <source>
        <dbReference type="SAM" id="MobiDB-lite"/>
    </source>
</evidence>
<keyword evidence="2" id="KW-0808">Transferase</keyword>
<dbReference type="InterPro" id="IPR008271">
    <property type="entry name" value="Ser/Thr_kinase_AS"/>
</dbReference>
<evidence type="ECO:0000313" key="8">
    <source>
        <dbReference type="EMBL" id="CAH3131555.1"/>
    </source>
</evidence>
<evidence type="ECO:0000256" key="3">
    <source>
        <dbReference type="ARBA" id="ARBA00022741"/>
    </source>
</evidence>
<dbReference type="Gene3D" id="1.10.510.10">
    <property type="entry name" value="Transferase(Phosphotransferase) domain 1"/>
    <property type="match status" value="1"/>
</dbReference>
<accession>A0AAU9WZU4</accession>
<dbReference type="AlphaFoldDB" id="A0AAU9WZU4"/>
<feature type="non-terminal residue" evidence="8">
    <location>
        <position position="1"/>
    </location>
</feature>
<keyword evidence="5" id="KW-0067">ATP-binding</keyword>
<dbReference type="InterPro" id="IPR000719">
    <property type="entry name" value="Prot_kinase_dom"/>
</dbReference>
<dbReference type="InterPro" id="IPR011009">
    <property type="entry name" value="Kinase-like_dom_sf"/>
</dbReference>
<gene>
    <name evidence="8" type="ORF">PMEA_00014705</name>
</gene>
<protein>
    <recommendedName>
        <fullName evidence="7">Protein kinase domain-containing protein</fullName>
    </recommendedName>
</protein>
<dbReference type="PROSITE" id="PS00108">
    <property type="entry name" value="PROTEIN_KINASE_ST"/>
    <property type="match status" value="1"/>
</dbReference>